<dbReference type="GeneID" id="92995037"/>
<dbReference type="InterPro" id="IPR008520">
    <property type="entry name" value="DUF802"/>
</dbReference>
<feature type="transmembrane region" description="Helical" evidence="1">
    <location>
        <begin position="104"/>
        <end position="126"/>
    </location>
</feature>
<dbReference type="Proteomes" id="UP000282741">
    <property type="component" value="Chromosome"/>
</dbReference>
<dbReference type="Pfam" id="PF05650">
    <property type="entry name" value="DUF802"/>
    <property type="match status" value="6"/>
</dbReference>
<feature type="domain" description="DUF802" evidence="2">
    <location>
        <begin position="439"/>
        <end position="496"/>
    </location>
</feature>
<keyword evidence="1" id="KW-0812">Transmembrane</keyword>
<feature type="transmembrane region" description="Helical" evidence="1">
    <location>
        <begin position="31"/>
        <end position="50"/>
    </location>
</feature>
<dbReference type="RefSeq" id="WP_032979451.1">
    <property type="nucleotide sequence ID" value="NZ_CP012077.1"/>
</dbReference>
<evidence type="ECO:0000313" key="3">
    <source>
        <dbReference type="EMBL" id="AZW19569.1"/>
    </source>
</evidence>
<feature type="domain" description="DUF802" evidence="2">
    <location>
        <begin position="501"/>
        <end position="558"/>
    </location>
</feature>
<keyword evidence="1" id="KW-1133">Transmembrane helix</keyword>
<dbReference type="EMBL" id="CP024172">
    <property type="protein sequence ID" value="AZW19569.1"/>
    <property type="molecule type" value="Genomic_DNA"/>
</dbReference>
<reference evidence="4" key="1">
    <citation type="submission" date="2017-10" db="EMBL/GenBank/DDBJ databases">
        <title>Whole genome sequencing of various Bordetella species.</title>
        <authorList>
            <person name="Weigand M.R."/>
            <person name="Loparev V."/>
            <person name="Peng Y."/>
            <person name="Bowden K.E."/>
            <person name="Tondella M.L."/>
            <person name="Williams M.M."/>
        </authorList>
    </citation>
    <scope>NUCLEOTIDE SEQUENCE [LARGE SCALE GENOMIC DNA]</scope>
    <source>
        <strain evidence="4">H720</strain>
    </source>
</reference>
<feature type="domain" description="DUF802" evidence="2">
    <location>
        <begin position="623"/>
        <end position="675"/>
    </location>
</feature>
<feature type="transmembrane region" description="Helical" evidence="1">
    <location>
        <begin position="7"/>
        <end position="25"/>
    </location>
</feature>
<accession>A0AAN1S0W0</accession>
<evidence type="ECO:0000313" key="4">
    <source>
        <dbReference type="Proteomes" id="UP000282741"/>
    </source>
</evidence>
<feature type="domain" description="DUF802" evidence="2">
    <location>
        <begin position="375"/>
        <end position="434"/>
    </location>
</feature>
<proteinExistence type="predicted"/>
<dbReference type="SUPFAM" id="SSF58113">
    <property type="entry name" value="Apolipoprotein A-I"/>
    <property type="match status" value="1"/>
</dbReference>
<feature type="domain" description="DUF802" evidence="2">
    <location>
        <begin position="561"/>
        <end position="620"/>
    </location>
</feature>
<keyword evidence="1" id="KW-0472">Membrane</keyword>
<evidence type="ECO:0000256" key="1">
    <source>
        <dbReference type="SAM" id="Phobius"/>
    </source>
</evidence>
<evidence type="ECO:0000259" key="2">
    <source>
        <dbReference type="Pfam" id="PF05650"/>
    </source>
</evidence>
<gene>
    <name evidence="3" type="ORF">CS347_13060</name>
</gene>
<organism evidence="3 4">
    <name type="scientific">Bordetella hinzii</name>
    <dbReference type="NCBI Taxonomy" id="103855"/>
    <lineage>
        <taxon>Bacteria</taxon>
        <taxon>Pseudomonadati</taxon>
        <taxon>Pseudomonadota</taxon>
        <taxon>Betaproteobacteria</taxon>
        <taxon>Burkholderiales</taxon>
        <taxon>Alcaligenaceae</taxon>
        <taxon>Bordetella</taxon>
    </lineage>
</organism>
<name>A0AAN1S0W0_9BORD</name>
<protein>
    <submittedName>
        <fullName evidence="3">DUF802 domain-containing protein</fullName>
    </submittedName>
</protein>
<feature type="domain" description="DUF802" evidence="2">
    <location>
        <begin position="320"/>
        <end position="372"/>
    </location>
</feature>
<dbReference type="PANTHER" id="PTHR18976:SF34">
    <property type="entry name" value="LIPID-BINDING PROTEIN"/>
    <property type="match status" value="1"/>
</dbReference>
<dbReference type="AlphaFoldDB" id="A0AAN1S0W0"/>
<dbReference type="PANTHER" id="PTHR18976">
    <property type="entry name" value="APOLIPOPROTEIN"/>
    <property type="match status" value="1"/>
</dbReference>
<sequence length="941" mass="98562">MTRILPLIVFLAGLAAIGWIGAGYIGGNPLALSITALIGVCYLAGALELLRYQQATRGLTRALEGLSEAPPQLGSWLDGLHPSLRNAARLRIEGERASLPGPALTPYLVGLLVLLGMLGTFLGMVATLRGTGLALESATDLAAMRASLAAPVKGLGFAFGTSVAGVAASAMLGLLSALCRRARLQAGEYLDTKAATTLRGYSLAHQREESFKLLRGQAEALPLLADRLAAMMASMESQSQALNQRLLAGQEAFHGKTEAVYGRLANSVETALTHSVAESAQAAGAAIQPAVQTTMQTLARETAAWRDTVTQALQQQMDRLSTRLEQTSAALAGNWTEALAGQAAANQALNQDLRGALEQFAAGFEQRASALLADVSARLEHATSALAAGSQATAQAWTEALDQQRQGHAAQAEQLEAALGRFAATFETRSARLLDDVAARMAGTTDSVAAATAGVADIWKAALAEQQAAQAALAQDLRLALEQFSTGFDSRATALVDSVGMRLDGTAGAIAGNVQSALGAWQAALGEQQRGQQDAAQALRAALEQFCATFEARSGNLIESLSARLEGAAHAVSEGTAGALQGWQAALAGQAQGQAQLAARLRETLDGFAAAFEARSAGLVDNVAARMDRTTEQLAQAWHEALARHDAASATLADAHRAALDAAAERFEGHSASLLATVDQAHGRLHGELAARDEARLAAWTESLAGVAAALRAEWEDTGNRTLARQQEICDNFSAAVGDLTTQAAARSEHMITEIERLLEAASQAPKAAAEMLAELRQKLSDSMARDNAMLQERGHLLDTVDTLLKAINHASHEQRAAVDALVASSADLLERVGQRFTEHVEGETGKLGAVADQVTGSAAEVASLGEALGVAVRLFDEANGKLVAQLERIESALAKSLARSDEQLAYYVAQAREVVDLSLLSQKQIMQELQQLNRDGAEAA</sequence>
<dbReference type="InterPro" id="IPR050163">
    <property type="entry name" value="Apolipoprotein_A1/A4/E"/>
</dbReference>